<dbReference type="InterPro" id="IPR000073">
    <property type="entry name" value="AB_hydrolase_1"/>
</dbReference>
<dbReference type="EMBL" id="CP047656">
    <property type="protein sequence ID" value="QHJ10492.1"/>
    <property type="molecule type" value="Genomic_DNA"/>
</dbReference>
<dbReference type="InterPro" id="IPR029058">
    <property type="entry name" value="AB_hydrolase_fold"/>
</dbReference>
<dbReference type="RefSeq" id="WP_160178363.1">
    <property type="nucleotide sequence ID" value="NZ_CP047656.1"/>
</dbReference>
<organism evidence="2 3">
    <name type="scientific">Paraglaciecola mesophila</name>
    <dbReference type="NCBI Taxonomy" id="197222"/>
    <lineage>
        <taxon>Bacteria</taxon>
        <taxon>Pseudomonadati</taxon>
        <taxon>Pseudomonadota</taxon>
        <taxon>Gammaproteobacteria</taxon>
        <taxon>Alteromonadales</taxon>
        <taxon>Alteromonadaceae</taxon>
        <taxon>Paraglaciecola</taxon>
    </lineage>
</organism>
<dbReference type="EC" id="3.5.1.-" evidence="2"/>
<accession>A0A857JGV2</accession>
<evidence type="ECO:0000313" key="2">
    <source>
        <dbReference type="EMBL" id="QHJ10492.1"/>
    </source>
</evidence>
<protein>
    <submittedName>
        <fullName evidence="2">Aminoacrylate hydrolase RutD</fullName>
        <ecNumber evidence="2">3.5.1.-</ecNumber>
    </submittedName>
</protein>
<dbReference type="GO" id="GO:0016787">
    <property type="term" value="F:hydrolase activity"/>
    <property type="evidence" value="ECO:0007669"/>
    <property type="project" value="UniProtKB-KW"/>
</dbReference>
<gene>
    <name evidence="2" type="ORF">FX988_00706</name>
</gene>
<dbReference type="PANTHER" id="PTHR43798">
    <property type="entry name" value="MONOACYLGLYCEROL LIPASE"/>
    <property type="match status" value="1"/>
</dbReference>
<dbReference type="Pfam" id="PF12697">
    <property type="entry name" value="Abhydrolase_6"/>
    <property type="match status" value="1"/>
</dbReference>
<keyword evidence="3" id="KW-1185">Reference proteome</keyword>
<dbReference type="AlphaFoldDB" id="A0A857JGV2"/>
<dbReference type="SUPFAM" id="SSF53474">
    <property type="entry name" value="alpha/beta-Hydrolases"/>
    <property type="match status" value="1"/>
</dbReference>
<dbReference type="KEGG" id="pmes:FX988_00706"/>
<proteinExistence type="predicted"/>
<dbReference type="InterPro" id="IPR050266">
    <property type="entry name" value="AB_hydrolase_sf"/>
</dbReference>
<feature type="domain" description="AB hydrolase-1" evidence="1">
    <location>
        <begin position="4"/>
        <end position="221"/>
    </location>
</feature>
<evidence type="ECO:0000313" key="3">
    <source>
        <dbReference type="Proteomes" id="UP000464524"/>
    </source>
</evidence>
<sequence>MTNLLFLPGTLCNSAVFSNQITTLTNAGHRCITLEYGEHDNLNHVAEHALSLFAAHEQFSICAFSMGGMVAFELLTRCPERIDRIALLDSNAHADKPQGRTVRNEHLNYAVEHGLDRLIHDYFSSVYLSSPNDEIMGLIAKMAKDTGIARYKAQLEILATRPDASELLANCSHRMLIMGGCDDVLCPPTEQQRMHQLAANSELVLIKHAGHFAPLEQSDKVNLHLYNFFGGAAHA</sequence>
<dbReference type="PANTHER" id="PTHR43798:SF29">
    <property type="entry name" value="AB HYDROLASE-1 DOMAIN-CONTAINING PROTEIN"/>
    <property type="match status" value="1"/>
</dbReference>
<reference evidence="2 3" key="1">
    <citation type="submission" date="2019-12" db="EMBL/GenBank/DDBJ databases">
        <title>Genome sequencing and assembly of endphytes of Porphyra tenera.</title>
        <authorList>
            <person name="Park J.M."/>
            <person name="Shin R."/>
            <person name="Jo S.H."/>
        </authorList>
    </citation>
    <scope>NUCLEOTIDE SEQUENCE [LARGE SCALE GENOMIC DNA]</scope>
    <source>
        <strain evidence="2 3">GPM4</strain>
    </source>
</reference>
<name>A0A857JGV2_9ALTE</name>
<dbReference type="Proteomes" id="UP000464524">
    <property type="component" value="Chromosome"/>
</dbReference>
<evidence type="ECO:0000259" key="1">
    <source>
        <dbReference type="Pfam" id="PF12697"/>
    </source>
</evidence>
<dbReference type="OrthoDB" id="9780765at2"/>
<keyword evidence="2" id="KW-0378">Hydrolase</keyword>
<dbReference type="Gene3D" id="3.40.50.1820">
    <property type="entry name" value="alpha/beta hydrolase"/>
    <property type="match status" value="1"/>
</dbReference>